<name>I0JKV4_HALH3</name>
<accession>I0JKV4</accession>
<protein>
    <recommendedName>
        <fullName evidence="3">Collagen-like protein</fullName>
    </recommendedName>
</protein>
<dbReference type="Proteomes" id="UP000007397">
    <property type="component" value="Chromosome"/>
</dbReference>
<evidence type="ECO:0000313" key="1">
    <source>
        <dbReference type="EMBL" id="CCG44774.1"/>
    </source>
</evidence>
<sequence>MKVTKYCGFCPIYHSTSKKCKCPPGPTGPIGPMGPEGDTGATGPTGPAGGVGFFGFDQIQEAAVLPVDVETTVLTVAVTSDAGQSVKIDSVAEVDIIVGLSTTFQYNIEYSLYRDGALLATITENNEGDKPGGIVRLFSDIPSLTWVDLPGAGMHTYEIRLTVTGTNILTATVNTRSLNVFALD</sequence>
<dbReference type="Gene3D" id="1.20.5.320">
    <property type="entry name" value="6-Phosphogluconate Dehydrogenase, domain 3"/>
    <property type="match status" value="1"/>
</dbReference>
<dbReference type="eggNOG" id="COG2931">
    <property type="taxonomic scope" value="Bacteria"/>
</dbReference>
<evidence type="ECO:0000313" key="2">
    <source>
        <dbReference type="Proteomes" id="UP000007397"/>
    </source>
</evidence>
<proteinExistence type="predicted"/>
<dbReference type="HOGENOM" id="CLU_1466281_0_0_9"/>
<dbReference type="PATRIC" id="fig|866895.3.peg.1436"/>
<organism evidence="1 2">
    <name type="scientific">Halobacillus halophilus (strain ATCC 35676 / DSM 2266 / JCM 20832 / KCTC 3685 / LMG 17431 / NBRC 102448 / NCIMB 2269)</name>
    <name type="common">Sporosarcina halophila</name>
    <dbReference type="NCBI Taxonomy" id="866895"/>
    <lineage>
        <taxon>Bacteria</taxon>
        <taxon>Bacillati</taxon>
        <taxon>Bacillota</taxon>
        <taxon>Bacilli</taxon>
        <taxon>Bacillales</taxon>
        <taxon>Bacillaceae</taxon>
        <taxon>Halobacillus</taxon>
    </lineage>
</organism>
<keyword evidence="2" id="KW-1185">Reference proteome</keyword>
<dbReference type="AlphaFoldDB" id="I0JKV4"/>
<dbReference type="KEGG" id="hhd:HBHAL_2429"/>
<dbReference type="EMBL" id="HE717023">
    <property type="protein sequence ID" value="CCG44774.1"/>
    <property type="molecule type" value="Genomic_DNA"/>
</dbReference>
<gene>
    <name evidence="1" type="ordered locus">HBHAL_2429</name>
</gene>
<evidence type="ECO:0008006" key="3">
    <source>
        <dbReference type="Google" id="ProtNLM"/>
    </source>
</evidence>
<reference evidence="1 2" key="1">
    <citation type="journal article" date="2013" name="Environ. Microbiol.">
        <title>Chloride and organic osmolytes: a hybrid strategy to cope with elevated salinities by the moderately halophilic, chloride-dependent bacterium Halobacillus halophilus.</title>
        <authorList>
            <person name="Saum S.H."/>
            <person name="Pfeiffer F."/>
            <person name="Palm P."/>
            <person name="Rampp M."/>
            <person name="Schuster S.C."/>
            <person name="Muller V."/>
            <person name="Oesterhelt D."/>
        </authorList>
    </citation>
    <scope>NUCLEOTIDE SEQUENCE [LARGE SCALE GENOMIC DNA]</scope>
    <source>
        <strain evidence="2">ATCC 35676 / DSM 2266 / JCM 20832 / KCTC 3685 / LMG 17431 / NBRC 102448 / NCIMB 2269</strain>
    </source>
</reference>